<feature type="chain" id="PRO_5038814920" evidence="1">
    <location>
        <begin position="29"/>
        <end position="255"/>
    </location>
</feature>
<evidence type="ECO:0000256" key="1">
    <source>
        <dbReference type="SAM" id="SignalP"/>
    </source>
</evidence>
<gene>
    <name evidence="3" type="ORF">CLV63_12513</name>
</gene>
<dbReference type="Pfam" id="PF13349">
    <property type="entry name" value="DUF4097"/>
    <property type="match status" value="1"/>
</dbReference>
<protein>
    <submittedName>
        <fullName evidence="3">Putative adhesin</fullName>
    </submittedName>
</protein>
<feature type="signal peptide" evidence="1">
    <location>
        <begin position="1"/>
        <end position="28"/>
    </location>
</feature>
<reference evidence="3 4" key="1">
    <citation type="submission" date="2018-03" db="EMBL/GenBank/DDBJ databases">
        <title>Genomic Encyclopedia of Archaeal and Bacterial Type Strains, Phase II (KMG-II): from individual species to whole genera.</title>
        <authorList>
            <person name="Goeker M."/>
        </authorList>
    </citation>
    <scope>NUCLEOTIDE SEQUENCE [LARGE SCALE GENOMIC DNA]</scope>
    <source>
        <strain evidence="3 4">DSM 45312</strain>
    </source>
</reference>
<dbReference type="RefSeq" id="WP_106586068.1">
    <property type="nucleotide sequence ID" value="NZ_PYGA01000025.1"/>
</dbReference>
<evidence type="ECO:0000259" key="2">
    <source>
        <dbReference type="Pfam" id="PF13349"/>
    </source>
</evidence>
<dbReference type="Proteomes" id="UP000240542">
    <property type="component" value="Unassembled WGS sequence"/>
</dbReference>
<dbReference type="InterPro" id="IPR025164">
    <property type="entry name" value="Toastrack_DUF4097"/>
</dbReference>
<dbReference type="EMBL" id="PYGA01000025">
    <property type="protein sequence ID" value="PSK89619.1"/>
    <property type="molecule type" value="Genomic_DNA"/>
</dbReference>
<dbReference type="PROSITE" id="PS51257">
    <property type="entry name" value="PROKAR_LIPOPROTEIN"/>
    <property type="match status" value="1"/>
</dbReference>
<evidence type="ECO:0000313" key="3">
    <source>
        <dbReference type="EMBL" id="PSK89619.1"/>
    </source>
</evidence>
<keyword evidence="4" id="KW-1185">Reference proteome</keyword>
<feature type="domain" description="DUF4097" evidence="2">
    <location>
        <begin position="121"/>
        <end position="251"/>
    </location>
</feature>
<proteinExistence type="predicted"/>
<sequence length="255" mass="26786">MTFRNRPRRIPRAVGGTLLALATLAACGGPAEDAAPEERGFGPVGPRLTIAVGSGELDVRPADVDEVTVRRWFTAWSITGTKAEPAWEFEDDRLTLTAECGPAVLSGCDARYEVRVPRSTRLTVDGGSGAVTAAGFDTPLRIDSDNGAVRVDDAASPLSLRTTSGGLRATGIRSDRVDARSENGRIHLSFAAVPDDVEAAAENGGVTVEVPEAAYDVTTATDNGEVRNGLGKDSGSRHRITARTDNGAIRLRTTS</sequence>
<name>A0A2P8CXE7_9ACTN</name>
<comment type="caution">
    <text evidence="3">The sequence shown here is derived from an EMBL/GenBank/DDBJ whole genome shotgun (WGS) entry which is preliminary data.</text>
</comment>
<dbReference type="AlphaFoldDB" id="A0A2P8CXE7"/>
<dbReference type="OrthoDB" id="5243271at2"/>
<evidence type="ECO:0000313" key="4">
    <source>
        <dbReference type="Proteomes" id="UP000240542"/>
    </source>
</evidence>
<keyword evidence="1" id="KW-0732">Signal</keyword>
<organism evidence="3 4">
    <name type="scientific">Murinocardiopsis flavida</name>
    <dbReference type="NCBI Taxonomy" id="645275"/>
    <lineage>
        <taxon>Bacteria</taxon>
        <taxon>Bacillati</taxon>
        <taxon>Actinomycetota</taxon>
        <taxon>Actinomycetes</taxon>
        <taxon>Streptosporangiales</taxon>
        <taxon>Nocardiopsidaceae</taxon>
        <taxon>Murinocardiopsis</taxon>
    </lineage>
</organism>
<accession>A0A2P8CXE7</accession>